<sequence length="228" mass="25707">MTKVSANTIYIRKKLKRTIMKNLQNIGLTFIFLTSIILVISCTKSNAATTKKEVESAIKIAQKQTMNLFVTHGHCSTPFTGNVTDLNIDIPVRLDFGNPLENMKISFDLDPNSFMVCKGEDVTQKIKTPGLFINEKNEKITFRTTQVFTMGIDWYQVNGIMSIKGIEKEVQLLVTGIRNPNETKTHLLILQGQVNLLDWGIDYDLIVNGESLDVPTKMLHLNMTIKIS</sequence>
<dbReference type="Gene3D" id="2.40.128.110">
    <property type="entry name" value="Lipid/polyisoprenoid-binding, YceI-like"/>
    <property type="match status" value="1"/>
</dbReference>
<evidence type="ECO:0000313" key="3">
    <source>
        <dbReference type="Proteomes" id="UP000239068"/>
    </source>
</evidence>
<evidence type="ECO:0000259" key="1">
    <source>
        <dbReference type="Pfam" id="PF04264"/>
    </source>
</evidence>
<proteinExistence type="predicted"/>
<dbReference type="Proteomes" id="UP000239068">
    <property type="component" value="Unassembled WGS sequence"/>
</dbReference>
<dbReference type="AlphaFoldDB" id="A0A2S7WVY8"/>
<dbReference type="SUPFAM" id="SSF101874">
    <property type="entry name" value="YceI-like"/>
    <property type="match status" value="1"/>
</dbReference>
<dbReference type="InterPro" id="IPR036761">
    <property type="entry name" value="TTHA0802/YceI-like_sf"/>
</dbReference>
<dbReference type="InterPro" id="IPR007372">
    <property type="entry name" value="Lipid/polyisoprenoid-bd_YceI"/>
</dbReference>
<feature type="domain" description="Lipid/polyisoprenoid-binding YceI-like" evidence="1">
    <location>
        <begin position="65"/>
        <end position="209"/>
    </location>
</feature>
<organism evidence="2 3">
    <name type="scientific">Polaribacter glomeratus</name>
    <dbReference type="NCBI Taxonomy" id="102"/>
    <lineage>
        <taxon>Bacteria</taxon>
        <taxon>Pseudomonadati</taxon>
        <taxon>Bacteroidota</taxon>
        <taxon>Flavobacteriia</taxon>
        <taxon>Flavobacteriales</taxon>
        <taxon>Flavobacteriaceae</taxon>
    </lineage>
</organism>
<dbReference type="EMBL" id="MSCM01000001">
    <property type="protein sequence ID" value="PQJ81717.1"/>
    <property type="molecule type" value="Genomic_DNA"/>
</dbReference>
<accession>A0A2S7WVY8</accession>
<gene>
    <name evidence="2" type="ORF">BTO16_03655</name>
</gene>
<comment type="caution">
    <text evidence="2">The sequence shown here is derived from an EMBL/GenBank/DDBJ whole genome shotgun (WGS) entry which is preliminary data.</text>
</comment>
<keyword evidence="3" id="KW-1185">Reference proteome</keyword>
<protein>
    <recommendedName>
        <fullName evidence="1">Lipid/polyisoprenoid-binding YceI-like domain-containing protein</fullName>
    </recommendedName>
</protein>
<dbReference type="Pfam" id="PF04264">
    <property type="entry name" value="YceI"/>
    <property type="match status" value="1"/>
</dbReference>
<reference evidence="2 3" key="1">
    <citation type="submission" date="2016-12" db="EMBL/GenBank/DDBJ databases">
        <title>Trade-off between light-utilization and light-protection in marine flavobacteria.</title>
        <authorList>
            <person name="Kumagai Y."/>
            <person name="Yoshizawa S."/>
            <person name="Kogure K."/>
            <person name="Iwasaki W."/>
        </authorList>
    </citation>
    <scope>NUCLEOTIDE SEQUENCE [LARGE SCALE GENOMIC DNA]</scope>
    <source>
        <strain evidence="2 3">ATCC 43844</strain>
    </source>
</reference>
<name>A0A2S7WVY8_9FLAO</name>
<evidence type="ECO:0000313" key="2">
    <source>
        <dbReference type="EMBL" id="PQJ81717.1"/>
    </source>
</evidence>